<dbReference type="SMART" id="SM00849">
    <property type="entry name" value="Lactamase_B"/>
    <property type="match status" value="1"/>
</dbReference>
<protein>
    <recommendedName>
        <fullName evidence="5">Metallo-beta-lactamase domain-containing protein</fullName>
    </recommendedName>
</protein>
<dbReference type="PANTHER" id="PTHR46233:SF3">
    <property type="entry name" value="HYDROXYACYLGLUTATHIONE HYDROLASE GLOC"/>
    <property type="match status" value="1"/>
</dbReference>
<dbReference type="CDD" id="cd06262">
    <property type="entry name" value="metallo-hydrolase-like_MBL-fold"/>
    <property type="match status" value="1"/>
</dbReference>
<evidence type="ECO:0000256" key="3">
    <source>
        <dbReference type="ARBA" id="ARBA00022801"/>
    </source>
</evidence>
<keyword evidence="4" id="KW-0862">Zinc</keyword>
<feature type="domain" description="Metallo-beta-lactamase" evidence="5">
    <location>
        <begin position="23"/>
        <end position="169"/>
    </location>
</feature>
<dbReference type="GO" id="GO:0016787">
    <property type="term" value="F:hydrolase activity"/>
    <property type="evidence" value="ECO:0007669"/>
    <property type="project" value="UniProtKB-KW"/>
</dbReference>
<dbReference type="Pfam" id="PF00753">
    <property type="entry name" value="Lactamase_B"/>
    <property type="match status" value="1"/>
</dbReference>
<evidence type="ECO:0000259" key="5">
    <source>
        <dbReference type="SMART" id="SM00849"/>
    </source>
</evidence>
<evidence type="ECO:0000256" key="2">
    <source>
        <dbReference type="ARBA" id="ARBA00022723"/>
    </source>
</evidence>
<dbReference type="Gene3D" id="3.60.15.10">
    <property type="entry name" value="Ribonuclease Z/Hydroxyacylglutathione hydrolase-like"/>
    <property type="match status" value="1"/>
</dbReference>
<dbReference type="PANTHER" id="PTHR46233">
    <property type="entry name" value="HYDROXYACYLGLUTATHIONE HYDROLASE GLOC"/>
    <property type="match status" value="1"/>
</dbReference>
<dbReference type="SUPFAM" id="SSF56281">
    <property type="entry name" value="Metallo-hydrolase/oxidoreductase"/>
    <property type="match status" value="1"/>
</dbReference>
<evidence type="ECO:0000313" key="6">
    <source>
        <dbReference type="EMBL" id="GAI98530.1"/>
    </source>
</evidence>
<dbReference type="InterPro" id="IPR036866">
    <property type="entry name" value="RibonucZ/Hydroxyglut_hydro"/>
</dbReference>
<feature type="non-terminal residue" evidence="6">
    <location>
        <position position="170"/>
    </location>
</feature>
<dbReference type="GO" id="GO:0046872">
    <property type="term" value="F:metal ion binding"/>
    <property type="evidence" value="ECO:0007669"/>
    <property type="project" value="UniProtKB-KW"/>
</dbReference>
<dbReference type="EMBL" id="BARW01023683">
    <property type="protein sequence ID" value="GAI98530.1"/>
    <property type="molecule type" value="Genomic_DNA"/>
</dbReference>
<name>X1UF96_9ZZZZ</name>
<keyword evidence="3" id="KW-0378">Hydrolase</keyword>
<gene>
    <name evidence="6" type="ORF">S12H4_39221</name>
</gene>
<accession>X1UF96</accession>
<dbReference type="InterPro" id="IPR001279">
    <property type="entry name" value="Metallo-B-lactamas"/>
</dbReference>
<comment type="caution">
    <text evidence="6">The sequence shown here is derived from an EMBL/GenBank/DDBJ whole genome shotgun (WGS) entry which is preliminary data.</text>
</comment>
<reference evidence="6" key="1">
    <citation type="journal article" date="2014" name="Front. Microbiol.">
        <title>High frequency of phylogenetically diverse reductive dehalogenase-homologous genes in deep subseafloor sedimentary metagenomes.</title>
        <authorList>
            <person name="Kawai M."/>
            <person name="Futagami T."/>
            <person name="Toyoda A."/>
            <person name="Takaki Y."/>
            <person name="Nishi S."/>
            <person name="Hori S."/>
            <person name="Arai W."/>
            <person name="Tsubouchi T."/>
            <person name="Morono Y."/>
            <person name="Uchiyama I."/>
            <person name="Ito T."/>
            <person name="Fujiyama A."/>
            <person name="Inagaki F."/>
            <person name="Takami H."/>
        </authorList>
    </citation>
    <scope>NUCLEOTIDE SEQUENCE</scope>
    <source>
        <strain evidence="6">Expedition CK06-06</strain>
    </source>
</reference>
<evidence type="ECO:0000256" key="1">
    <source>
        <dbReference type="ARBA" id="ARBA00001947"/>
    </source>
</evidence>
<proteinExistence type="predicted"/>
<sequence length="170" mass="17926">MYTIDKQGGNTVILKKLVVGPFAANCYIIGSELTKEGMIIDPGDEAREILKSVRDGQLDIKFIVLTHGHIDHVGAVKEVKEATGAEVCVHTDDAKSISGQEGQLISMLVSGLSYPAPPSPDRLLKGGDSIDLGDLHFGVLHTPGHTPGGICLLGNGVMFTGDTLFNYGIG</sequence>
<comment type="cofactor">
    <cofactor evidence="1">
        <name>Zn(2+)</name>
        <dbReference type="ChEBI" id="CHEBI:29105"/>
    </cofactor>
</comment>
<keyword evidence="2" id="KW-0479">Metal-binding</keyword>
<dbReference type="AlphaFoldDB" id="X1UF96"/>
<organism evidence="6">
    <name type="scientific">marine sediment metagenome</name>
    <dbReference type="NCBI Taxonomy" id="412755"/>
    <lineage>
        <taxon>unclassified sequences</taxon>
        <taxon>metagenomes</taxon>
        <taxon>ecological metagenomes</taxon>
    </lineage>
</organism>
<evidence type="ECO:0000256" key="4">
    <source>
        <dbReference type="ARBA" id="ARBA00022833"/>
    </source>
</evidence>
<dbReference type="InterPro" id="IPR051453">
    <property type="entry name" value="MBL_Glyoxalase_II"/>
</dbReference>